<protein>
    <recommendedName>
        <fullName evidence="6">E2F transcription factor CC-MB domain-containing protein</fullName>
    </recommendedName>
</protein>
<keyword evidence="2" id="KW-0805">Transcription regulation</keyword>
<feature type="domain" description="E2F transcription factor CC-MB" evidence="6">
    <location>
        <begin position="3"/>
        <end position="81"/>
    </location>
</feature>
<evidence type="ECO:0000256" key="5">
    <source>
        <dbReference type="SAM" id="MobiDB-lite"/>
    </source>
</evidence>
<dbReference type="InterPro" id="IPR037241">
    <property type="entry name" value="E2F-DP_heterodim"/>
</dbReference>
<evidence type="ECO:0000256" key="3">
    <source>
        <dbReference type="ARBA" id="ARBA00023125"/>
    </source>
</evidence>
<dbReference type="SUPFAM" id="SSF144074">
    <property type="entry name" value="E2F-DP heterodimerization region"/>
    <property type="match status" value="1"/>
</dbReference>
<keyword evidence="3" id="KW-0238">DNA-binding</keyword>
<keyword evidence="8" id="KW-1185">Reference proteome</keyword>
<dbReference type="CDD" id="cd14660">
    <property type="entry name" value="E2F_DD"/>
    <property type="match status" value="1"/>
</dbReference>
<dbReference type="Ensembl" id="ENSACUT00000001399.1">
    <property type="protein sequence ID" value="ENSACUP00000001308.1"/>
    <property type="gene ID" value="ENSACUG00000000960.1"/>
</dbReference>
<name>A0A663LNS5_ATHCN</name>
<dbReference type="PANTHER" id="PTHR12081">
    <property type="entry name" value="TRANSCRIPTION FACTOR E2F"/>
    <property type="match status" value="1"/>
</dbReference>
<feature type="region of interest" description="Disordered" evidence="5">
    <location>
        <begin position="81"/>
        <end position="120"/>
    </location>
</feature>
<accession>A0A663LNS5</accession>
<proteinExistence type="inferred from homology"/>
<evidence type="ECO:0000259" key="6">
    <source>
        <dbReference type="Pfam" id="PF16421"/>
    </source>
</evidence>
<dbReference type="GO" id="GO:0000981">
    <property type="term" value="F:DNA-binding transcription factor activity, RNA polymerase II-specific"/>
    <property type="evidence" value="ECO:0007669"/>
    <property type="project" value="TreeGrafter"/>
</dbReference>
<dbReference type="GO" id="GO:0090575">
    <property type="term" value="C:RNA polymerase II transcription regulator complex"/>
    <property type="evidence" value="ECO:0007669"/>
    <property type="project" value="TreeGrafter"/>
</dbReference>
<dbReference type="Gene3D" id="6.10.250.540">
    <property type="match status" value="1"/>
</dbReference>
<dbReference type="InterPro" id="IPR032198">
    <property type="entry name" value="E2F_CC-MB"/>
</dbReference>
<reference evidence="7" key="1">
    <citation type="submission" date="2025-08" db="UniProtKB">
        <authorList>
            <consortium name="Ensembl"/>
        </authorList>
    </citation>
    <scope>IDENTIFICATION</scope>
</reference>
<dbReference type="InterPro" id="IPR015633">
    <property type="entry name" value="E2F"/>
</dbReference>
<organism evidence="7 8">
    <name type="scientific">Athene cunicularia</name>
    <name type="common">Burrowing owl</name>
    <name type="synonym">Speotyto cunicularia</name>
    <dbReference type="NCBI Taxonomy" id="194338"/>
    <lineage>
        <taxon>Eukaryota</taxon>
        <taxon>Metazoa</taxon>
        <taxon>Chordata</taxon>
        <taxon>Craniata</taxon>
        <taxon>Vertebrata</taxon>
        <taxon>Euteleostomi</taxon>
        <taxon>Archelosauria</taxon>
        <taxon>Archosauria</taxon>
        <taxon>Dinosauria</taxon>
        <taxon>Saurischia</taxon>
        <taxon>Theropoda</taxon>
        <taxon>Coelurosauria</taxon>
        <taxon>Aves</taxon>
        <taxon>Neognathae</taxon>
        <taxon>Neoaves</taxon>
        <taxon>Telluraves</taxon>
        <taxon>Strigiformes</taxon>
        <taxon>Strigidae</taxon>
        <taxon>Athene</taxon>
    </lineage>
</organism>
<comment type="similarity">
    <text evidence="1">Belongs to the E2F/DP family.</text>
</comment>
<reference evidence="7" key="2">
    <citation type="submission" date="2025-09" db="UniProtKB">
        <authorList>
            <consortium name="Ensembl"/>
        </authorList>
    </citation>
    <scope>IDENTIFICATION</scope>
</reference>
<evidence type="ECO:0000256" key="2">
    <source>
        <dbReference type="ARBA" id="ARBA00023015"/>
    </source>
</evidence>
<evidence type="ECO:0000256" key="1">
    <source>
        <dbReference type="ARBA" id="ARBA00010940"/>
    </source>
</evidence>
<dbReference type="Pfam" id="PF16421">
    <property type="entry name" value="E2F_CC-MB"/>
    <property type="match status" value="1"/>
</dbReference>
<dbReference type="PANTHER" id="PTHR12081:SF50">
    <property type="entry name" value="TRANSCRIPTION FACTOR E2F2"/>
    <property type="match status" value="1"/>
</dbReference>
<evidence type="ECO:0000313" key="7">
    <source>
        <dbReference type="Ensembl" id="ENSACUP00000001308.1"/>
    </source>
</evidence>
<evidence type="ECO:0000256" key="4">
    <source>
        <dbReference type="ARBA" id="ARBA00023163"/>
    </source>
</evidence>
<dbReference type="GO" id="GO:0046983">
    <property type="term" value="F:protein dimerization activity"/>
    <property type="evidence" value="ECO:0007669"/>
    <property type="project" value="InterPro"/>
</dbReference>
<dbReference type="Proteomes" id="UP000472269">
    <property type="component" value="Unplaced"/>
</dbReference>
<sequence>MRDRTLDQLLQDCALQLRSSFSYTSSPSTLAYVTYQDLRSISDFQEQTVIAVKAPPETQLEVPDFSEVRSTNGPIEVYLCPEEITEESPTKDHGVPSAAPSPRDPARHPSPPNSPQPVSVGLLESVGWVGECWIF</sequence>
<keyword evidence="4" id="KW-0804">Transcription</keyword>
<dbReference type="GO" id="GO:0000978">
    <property type="term" value="F:RNA polymerase II cis-regulatory region sequence-specific DNA binding"/>
    <property type="evidence" value="ECO:0007669"/>
    <property type="project" value="InterPro"/>
</dbReference>
<evidence type="ECO:0000313" key="8">
    <source>
        <dbReference type="Proteomes" id="UP000472269"/>
    </source>
</evidence>
<dbReference type="AlphaFoldDB" id="A0A663LNS5"/>